<organism evidence="4">
    <name type="scientific">viral metagenome</name>
    <dbReference type="NCBI Taxonomy" id="1070528"/>
    <lineage>
        <taxon>unclassified sequences</taxon>
        <taxon>metagenomes</taxon>
        <taxon>organismal metagenomes</taxon>
    </lineage>
</organism>
<dbReference type="PANTHER" id="PTHR11960">
    <property type="entry name" value="EUKARYOTIC TRANSLATION INITIATION FACTOR 4E RELATED"/>
    <property type="match status" value="1"/>
</dbReference>
<proteinExistence type="predicted"/>
<dbReference type="InterPro" id="IPR001040">
    <property type="entry name" value="TIF_eIF_4E"/>
</dbReference>
<dbReference type="GO" id="GO:0000340">
    <property type="term" value="F:RNA 7-methylguanosine cap binding"/>
    <property type="evidence" value="ECO:0007669"/>
    <property type="project" value="TreeGrafter"/>
</dbReference>
<evidence type="ECO:0000256" key="2">
    <source>
        <dbReference type="ARBA" id="ARBA00022884"/>
    </source>
</evidence>
<dbReference type="SUPFAM" id="SSF55418">
    <property type="entry name" value="eIF4e-like"/>
    <property type="match status" value="1"/>
</dbReference>
<keyword evidence="1" id="KW-0396">Initiation factor</keyword>
<protein>
    <recommendedName>
        <fullName evidence="5">Eukaryotic translation initiation factor 4E</fullName>
    </recommendedName>
</protein>
<evidence type="ECO:0000313" key="4">
    <source>
        <dbReference type="EMBL" id="QHU02249.1"/>
    </source>
</evidence>
<sequence>MEVPQIMESPSAIEQHHLYDKWVLWAHLPHDTDWSVNSYIKIMVVETMEEVISLLNSVPALMVKNCMLFFMRNGVNPTWEDPKNFDGGCFSFKVLNKNVATVWKDLSYVLTGETVSNDPKFQEKVTGITISPKKSFCILKIWMGGMGYQNPRVITQITGLDITGCLFKKHKPNY</sequence>
<evidence type="ECO:0000256" key="1">
    <source>
        <dbReference type="ARBA" id="ARBA00022540"/>
    </source>
</evidence>
<evidence type="ECO:0000256" key="3">
    <source>
        <dbReference type="ARBA" id="ARBA00022917"/>
    </source>
</evidence>
<keyword evidence="3" id="KW-0648">Protein biosynthesis</keyword>
<dbReference type="GO" id="GO:0003743">
    <property type="term" value="F:translation initiation factor activity"/>
    <property type="evidence" value="ECO:0007669"/>
    <property type="project" value="UniProtKB-KW"/>
</dbReference>
<dbReference type="InterPro" id="IPR023398">
    <property type="entry name" value="TIF_eIF4e-like"/>
</dbReference>
<dbReference type="Pfam" id="PF01652">
    <property type="entry name" value="IF4E"/>
    <property type="match status" value="1"/>
</dbReference>
<reference evidence="4" key="1">
    <citation type="journal article" date="2020" name="Nature">
        <title>Giant virus diversity and host interactions through global metagenomics.</title>
        <authorList>
            <person name="Schulz F."/>
            <person name="Roux S."/>
            <person name="Paez-Espino D."/>
            <person name="Jungbluth S."/>
            <person name="Walsh D.A."/>
            <person name="Denef V.J."/>
            <person name="McMahon K.D."/>
            <person name="Konstantinidis K.T."/>
            <person name="Eloe-Fadrosh E.A."/>
            <person name="Kyrpides N.C."/>
            <person name="Woyke T."/>
        </authorList>
    </citation>
    <scope>NUCLEOTIDE SEQUENCE</scope>
    <source>
        <strain evidence="4">GVMAG-M-3300025880-75</strain>
    </source>
</reference>
<evidence type="ECO:0008006" key="5">
    <source>
        <dbReference type="Google" id="ProtNLM"/>
    </source>
</evidence>
<dbReference type="GO" id="GO:0016281">
    <property type="term" value="C:eukaryotic translation initiation factor 4F complex"/>
    <property type="evidence" value="ECO:0007669"/>
    <property type="project" value="TreeGrafter"/>
</dbReference>
<dbReference type="PANTHER" id="PTHR11960:SF8">
    <property type="entry name" value="EUKARYOTIC TRANSLATION INITIATION FACTOR 4E1-RELATED"/>
    <property type="match status" value="1"/>
</dbReference>
<accession>A0A6C0J9E3</accession>
<keyword evidence="2" id="KW-0694">RNA-binding</keyword>
<dbReference type="Gene3D" id="3.30.760.10">
    <property type="entry name" value="RNA Cap, Translation Initiation Factor Eif4e"/>
    <property type="match status" value="1"/>
</dbReference>
<dbReference type="EMBL" id="MN740355">
    <property type="protein sequence ID" value="QHU02249.1"/>
    <property type="molecule type" value="Genomic_DNA"/>
</dbReference>
<name>A0A6C0J9E3_9ZZZZ</name>
<dbReference type="AlphaFoldDB" id="A0A6C0J9E3"/>